<comment type="function">
    <text evidence="7">RNA-binding nucleolar protein required for pre-rRNA processing. Involved in production of 18S rRNA and assembly of small ribosomal subunit.</text>
</comment>
<dbReference type="PROSITE" id="PS50303">
    <property type="entry name" value="PUM_HD"/>
    <property type="match status" value="1"/>
</dbReference>
<dbReference type="PROSITE" id="PS50302">
    <property type="entry name" value="PUM"/>
    <property type="match status" value="8"/>
</dbReference>
<feature type="repeat" description="Pumilio" evidence="10">
    <location>
        <begin position="584"/>
        <end position="619"/>
    </location>
</feature>
<dbReference type="AlphaFoldDB" id="A0A146FYY1"/>
<feature type="repeat" description="Pumilio" evidence="10">
    <location>
        <begin position="620"/>
        <end position="655"/>
    </location>
</feature>
<dbReference type="PANTHER" id="PTHR12537">
    <property type="entry name" value="RNA BINDING PROTEIN PUMILIO-RELATED"/>
    <property type="match status" value="1"/>
</dbReference>
<feature type="region of interest" description="Disordered" evidence="11">
    <location>
        <begin position="108"/>
        <end position="128"/>
    </location>
</feature>
<feature type="domain" description="PUM-HD" evidence="12">
    <location>
        <begin position="524"/>
        <end position="870"/>
    </location>
</feature>
<dbReference type="CDD" id="cd07920">
    <property type="entry name" value="Pumilio"/>
    <property type="match status" value="1"/>
</dbReference>
<feature type="compositionally biased region" description="Polar residues" evidence="11">
    <location>
        <begin position="884"/>
        <end position="899"/>
    </location>
</feature>
<evidence type="ECO:0000313" key="13">
    <source>
        <dbReference type="EMBL" id="GAT30666.1"/>
    </source>
</evidence>
<keyword evidence="6" id="KW-0694">RNA-binding</keyword>
<dbReference type="InterPro" id="IPR033712">
    <property type="entry name" value="Pumilio_RNA-bd"/>
</dbReference>
<feature type="repeat" description="Pumilio" evidence="10">
    <location>
        <begin position="656"/>
        <end position="691"/>
    </location>
</feature>
<feature type="compositionally biased region" description="Polar residues" evidence="11">
    <location>
        <begin position="278"/>
        <end position="292"/>
    </location>
</feature>
<evidence type="ECO:0000256" key="4">
    <source>
        <dbReference type="ARBA" id="ARBA00022552"/>
    </source>
</evidence>
<evidence type="ECO:0000256" key="10">
    <source>
        <dbReference type="PROSITE-ProRule" id="PRU00317"/>
    </source>
</evidence>
<feature type="repeat" description="Pumilio" evidence="10">
    <location>
        <begin position="548"/>
        <end position="583"/>
    </location>
</feature>
<dbReference type="GO" id="GO:0000288">
    <property type="term" value="P:nuclear-transcribed mRNA catabolic process, deadenylation-dependent decay"/>
    <property type="evidence" value="ECO:0007669"/>
    <property type="project" value="TreeGrafter"/>
</dbReference>
<dbReference type="GO" id="GO:0003730">
    <property type="term" value="F:mRNA 3'-UTR binding"/>
    <property type="evidence" value="ECO:0007669"/>
    <property type="project" value="TreeGrafter"/>
</dbReference>
<feature type="region of interest" description="Disordered" evidence="11">
    <location>
        <begin position="278"/>
        <end position="326"/>
    </location>
</feature>
<dbReference type="SMART" id="SM00025">
    <property type="entry name" value="Pumilio"/>
    <property type="match status" value="8"/>
</dbReference>
<sequence length="968" mass="104704">MASNQNSVHNVRGVRTSGKWTSSLTATQVRSSRSGNMTSSGFNGERTRGAPSSMGTGFGGGNGNWNGSIWASGLDGTQLLGQLSTWDIAADLDLTDQHTVENAFEGKAGSSSLLSSSESDGWNSRPNLPWTTINTSAATLSRAPNSGMTTSPVQTRANERSAGGIPDSTDSSSYFALPKSGIGSSGGAGHKAYLSTGSDGISPSGEGMSLGNFGMRNGDGRRQVNTSAFGGSPVGSGFPMKAGFTSPLDNQRSDDVTTSMGMSTLQSALPDYMTQHMGRNSYSHTAHNSASFAPQRPAHSTYPSFHSESQGYEGRSGSGSVDLGSGFNKLQLNEGNFSGHPGLNRPAYLPHKSYDASLTRLKYQNGGDESEYQLPPGYGNEGVPTELPLGYQPSRSRVQDTNPISPTEYRIDSPFYAQDNGAHFRTGSAGQVTGNAAALLEQKLRAEQELSQQAVNPLHRVQIPPAYDLAGYQAQRLNALSFYHPVAQIGAAALVSRGHRDHDPSQVVRSPVLEEFRAQNKGNKRYELKVSNGQVGSRGSMLLMSSQDIYGHIVEFSGDQHGSRFIQQKLETANSDEKEQVFREIQPNSLQLMTDVFGNYVVQKLFEHGNQTQKKILANQMKGHILSLSTQMYGCRVVQKALEHILTDQQASMVKELESHVLRCVRDQNGNHVIQKAIERVPSQYVQFIINAFKGQVDRLATHPYGCRVIQRMLEHCEEVDRESILGELHACTSKLITDQFGNYVIQHVIENGEDKDRSRMIVVVMSQLLTYSKHKFASNVVEKSIEYGEESQRRQMISTLTSVNERGDSPLISLMRDQYGNYVIQKILGQLDDTSEEKYSLAVRIQPMLDQLKKFSYGKQIVAIEKLIGGVMPPAGAPLAHAATSTTPPNSHKSSPQPSKRAVNGVENCRAPVVGAAPPTPPPTDTQSNADGSSESKHTAKSTVTPLAECESANPVTSDSVEVTGST</sequence>
<feature type="repeat" description="Pumilio" evidence="10">
    <location>
        <begin position="692"/>
        <end position="727"/>
    </location>
</feature>
<reference evidence="13 14" key="1">
    <citation type="journal article" date="2016" name="DNA Res.">
        <title>Genome sequence of Aspergillus luchuensis NBRC 4314.</title>
        <authorList>
            <person name="Yamada O."/>
            <person name="Machida M."/>
            <person name="Hosoyama A."/>
            <person name="Goto M."/>
            <person name="Takahashi T."/>
            <person name="Futagami T."/>
            <person name="Yamagata Y."/>
            <person name="Takeuchi M."/>
            <person name="Kobayashi T."/>
            <person name="Koike H."/>
            <person name="Abe K."/>
            <person name="Asai K."/>
            <person name="Arita M."/>
            <person name="Fujita N."/>
            <person name="Fukuda K."/>
            <person name="Higa K."/>
            <person name="Horikawa H."/>
            <person name="Ishikawa T."/>
            <person name="Jinno K."/>
            <person name="Kato Y."/>
            <person name="Kirimura K."/>
            <person name="Mizutani O."/>
            <person name="Nakasone K."/>
            <person name="Sano M."/>
            <person name="Shiraishi Y."/>
            <person name="Tsukahara M."/>
            <person name="Gomi K."/>
        </authorList>
    </citation>
    <scope>NUCLEOTIDE SEQUENCE [LARGE SCALE GENOMIC DNA]</scope>
    <source>
        <strain evidence="13 14">RIB 2604</strain>
    </source>
</reference>
<feature type="compositionally biased region" description="Polar residues" evidence="11">
    <location>
        <begin position="141"/>
        <end position="156"/>
    </location>
</feature>
<evidence type="ECO:0000256" key="7">
    <source>
        <dbReference type="ARBA" id="ARBA00024893"/>
    </source>
</evidence>
<evidence type="ECO:0000256" key="8">
    <source>
        <dbReference type="ARBA" id="ARBA00060736"/>
    </source>
</evidence>
<feature type="region of interest" description="Disordered" evidence="11">
    <location>
        <begin position="141"/>
        <end position="171"/>
    </location>
</feature>
<evidence type="ECO:0000313" key="14">
    <source>
        <dbReference type="Proteomes" id="UP000075230"/>
    </source>
</evidence>
<accession>A0A146FYY1</accession>
<evidence type="ECO:0000256" key="6">
    <source>
        <dbReference type="ARBA" id="ARBA00022884"/>
    </source>
</evidence>
<dbReference type="Gene3D" id="1.25.10.10">
    <property type="entry name" value="Leucine-rich Repeat Variant"/>
    <property type="match status" value="1"/>
</dbReference>
<comment type="subcellular location">
    <subcellularLocation>
        <location evidence="1">Cytoplasm</location>
    </subcellularLocation>
</comment>
<feature type="compositionally biased region" description="Low complexity" evidence="11">
    <location>
        <begin position="110"/>
        <end position="119"/>
    </location>
</feature>
<feature type="repeat" description="Pumilio" evidence="10">
    <location>
        <begin position="728"/>
        <end position="763"/>
    </location>
</feature>
<keyword evidence="2" id="KW-0963">Cytoplasm</keyword>
<dbReference type="EMBL" id="BCWF01000035">
    <property type="protein sequence ID" value="GAT30666.1"/>
    <property type="molecule type" value="Genomic_DNA"/>
</dbReference>
<evidence type="ECO:0000256" key="5">
    <source>
        <dbReference type="ARBA" id="ARBA00022737"/>
    </source>
</evidence>
<organism evidence="13 14">
    <name type="scientific">Aspergillus kawachii</name>
    <name type="common">White koji mold</name>
    <name type="synonym">Aspergillus awamori var. kawachi</name>
    <dbReference type="NCBI Taxonomy" id="1069201"/>
    <lineage>
        <taxon>Eukaryota</taxon>
        <taxon>Fungi</taxon>
        <taxon>Dikarya</taxon>
        <taxon>Ascomycota</taxon>
        <taxon>Pezizomycotina</taxon>
        <taxon>Eurotiomycetes</taxon>
        <taxon>Eurotiomycetidae</taxon>
        <taxon>Eurotiales</taxon>
        <taxon>Aspergillaceae</taxon>
        <taxon>Aspergillus</taxon>
        <taxon>Aspergillus subgen. Circumdati</taxon>
    </lineage>
</organism>
<keyword evidence="3" id="KW-0690">Ribosome biogenesis</keyword>
<evidence type="ECO:0000256" key="9">
    <source>
        <dbReference type="ARBA" id="ARBA00081811"/>
    </source>
</evidence>
<dbReference type="FunFam" id="1.25.10.10:FF:000004">
    <property type="entry name" value="Pumilio homolog 1 isoform 2"/>
    <property type="match status" value="1"/>
</dbReference>
<dbReference type="InterPro" id="IPR016024">
    <property type="entry name" value="ARM-type_fold"/>
</dbReference>
<evidence type="ECO:0000256" key="3">
    <source>
        <dbReference type="ARBA" id="ARBA00022517"/>
    </source>
</evidence>
<comment type="similarity">
    <text evidence="8">Belongs to the PUF3 family.</text>
</comment>
<dbReference type="Proteomes" id="UP000075230">
    <property type="component" value="Unassembled WGS sequence"/>
</dbReference>
<gene>
    <name evidence="13" type="ORF">RIB2604_03600040</name>
</gene>
<feature type="compositionally biased region" description="Polar residues" evidence="11">
    <location>
        <begin position="301"/>
        <end position="310"/>
    </location>
</feature>
<dbReference type="GO" id="GO:0005737">
    <property type="term" value="C:cytoplasm"/>
    <property type="evidence" value="ECO:0007669"/>
    <property type="project" value="UniProtKB-SubCell"/>
</dbReference>
<dbReference type="VEuPathDB" id="FungiDB:ASPFODRAFT_135089"/>
<dbReference type="PANTHER" id="PTHR12537:SF12">
    <property type="entry name" value="MATERNAL PROTEIN PUMILIO"/>
    <property type="match status" value="1"/>
</dbReference>
<dbReference type="InterPro" id="IPR001313">
    <property type="entry name" value="Pumilio_RNA-bd_rpt"/>
</dbReference>
<evidence type="ECO:0000256" key="1">
    <source>
        <dbReference type="ARBA" id="ARBA00004496"/>
    </source>
</evidence>
<name>A0A146FYY1_ASPKA</name>
<reference evidence="14" key="2">
    <citation type="submission" date="2016-02" db="EMBL/GenBank/DDBJ databases">
        <title>Genome sequencing of Aspergillus luchuensis NBRC 4314.</title>
        <authorList>
            <person name="Yamada O."/>
        </authorList>
    </citation>
    <scope>NUCLEOTIDE SEQUENCE [LARGE SCALE GENOMIC DNA]</scope>
    <source>
        <strain evidence="14">RIB 2604</strain>
    </source>
</reference>
<feature type="region of interest" description="Disordered" evidence="11">
    <location>
        <begin position="880"/>
        <end position="968"/>
    </location>
</feature>
<dbReference type="GO" id="GO:0006364">
    <property type="term" value="P:rRNA processing"/>
    <property type="evidence" value="ECO:0007669"/>
    <property type="project" value="UniProtKB-KW"/>
</dbReference>
<dbReference type="InterPro" id="IPR011989">
    <property type="entry name" value="ARM-like"/>
</dbReference>
<feature type="region of interest" description="Disordered" evidence="11">
    <location>
        <begin position="1"/>
        <end position="57"/>
    </location>
</feature>
<keyword evidence="5" id="KW-0677">Repeat</keyword>
<comment type="caution">
    <text evidence="13">The sequence shown here is derived from an EMBL/GenBank/DDBJ whole genome shotgun (WGS) entry which is preliminary data.</text>
</comment>
<feature type="repeat" description="Pumilio" evidence="10">
    <location>
        <begin position="803"/>
        <end position="845"/>
    </location>
</feature>
<feature type="repeat" description="Pumilio" evidence="10">
    <location>
        <begin position="764"/>
        <end position="799"/>
    </location>
</feature>
<evidence type="ECO:0000259" key="12">
    <source>
        <dbReference type="PROSITE" id="PS50303"/>
    </source>
</evidence>
<protein>
    <recommendedName>
        <fullName evidence="9">Pumilio homology domain family member 3</fullName>
    </recommendedName>
</protein>
<dbReference type="SUPFAM" id="SSF48371">
    <property type="entry name" value="ARM repeat"/>
    <property type="match status" value="1"/>
</dbReference>
<feature type="compositionally biased region" description="Polar residues" evidence="11">
    <location>
        <begin position="18"/>
        <end position="42"/>
    </location>
</feature>
<dbReference type="Pfam" id="PF00806">
    <property type="entry name" value="PUF"/>
    <property type="match status" value="8"/>
</dbReference>
<keyword evidence="4" id="KW-0698">rRNA processing</keyword>
<proteinExistence type="inferred from homology"/>
<feature type="compositionally biased region" description="Polar residues" evidence="11">
    <location>
        <begin position="955"/>
        <end position="968"/>
    </location>
</feature>
<evidence type="ECO:0000256" key="2">
    <source>
        <dbReference type="ARBA" id="ARBA00022490"/>
    </source>
</evidence>
<evidence type="ECO:0000256" key="11">
    <source>
        <dbReference type="SAM" id="MobiDB-lite"/>
    </source>
</evidence>
<dbReference type="InterPro" id="IPR033133">
    <property type="entry name" value="PUM-HD"/>
</dbReference>